<dbReference type="FunFam" id="3.40.1190.10:FF:000011">
    <property type="entry name" value="Folylpolyglutamate synthase/dihydrofolate synthase"/>
    <property type="match status" value="1"/>
</dbReference>
<protein>
    <recommendedName>
        <fullName evidence="3">tetrahydrofolate synthase</fullName>
        <ecNumber evidence="3">6.3.2.17</ecNumber>
    </recommendedName>
</protein>
<dbReference type="InterPro" id="IPR001645">
    <property type="entry name" value="Folylpolyglutamate_synth"/>
</dbReference>
<dbReference type="KEGG" id="ote:Oter_2353"/>
<dbReference type="GO" id="GO:0046872">
    <property type="term" value="F:metal ion binding"/>
    <property type="evidence" value="ECO:0007669"/>
    <property type="project" value="UniProtKB-KW"/>
</dbReference>
<dbReference type="EC" id="6.3.2.17" evidence="3"/>
<evidence type="ECO:0000256" key="10">
    <source>
        <dbReference type="PIRNR" id="PIRNR001563"/>
    </source>
</evidence>
<dbReference type="InterPro" id="IPR013221">
    <property type="entry name" value="Mur_ligase_cen"/>
</dbReference>
<keyword evidence="7 10" id="KW-0067">ATP-binding</keyword>
<dbReference type="AlphaFoldDB" id="B1ZQM6"/>
<dbReference type="eggNOG" id="COG0285">
    <property type="taxonomic scope" value="Bacteria"/>
</dbReference>
<dbReference type="Proteomes" id="UP000007013">
    <property type="component" value="Chromosome"/>
</dbReference>
<dbReference type="NCBIfam" id="TIGR01499">
    <property type="entry name" value="folC"/>
    <property type="match status" value="1"/>
</dbReference>
<comment type="cofactor">
    <cofactor evidence="1">
        <name>Mg(2+)</name>
        <dbReference type="ChEBI" id="CHEBI:18420"/>
    </cofactor>
</comment>
<dbReference type="Pfam" id="PF08245">
    <property type="entry name" value="Mur_ligase_M"/>
    <property type="match status" value="1"/>
</dbReference>
<evidence type="ECO:0000256" key="3">
    <source>
        <dbReference type="ARBA" id="ARBA00013025"/>
    </source>
</evidence>
<dbReference type="PANTHER" id="PTHR11136">
    <property type="entry name" value="FOLYLPOLYGLUTAMATE SYNTHASE-RELATED"/>
    <property type="match status" value="1"/>
</dbReference>
<name>B1ZQM6_OPITP</name>
<dbReference type="GO" id="GO:0008841">
    <property type="term" value="F:dihydrofolate synthase activity"/>
    <property type="evidence" value="ECO:0007669"/>
    <property type="project" value="TreeGrafter"/>
</dbReference>
<keyword evidence="5" id="KW-0479">Metal-binding</keyword>
<keyword evidence="13" id="KW-1185">Reference proteome</keyword>
<dbReference type="HOGENOM" id="CLU_015869_1_1_0"/>
<feature type="domain" description="Mur ligase central" evidence="11">
    <location>
        <begin position="45"/>
        <end position="218"/>
    </location>
</feature>
<evidence type="ECO:0000256" key="8">
    <source>
        <dbReference type="ARBA" id="ARBA00022842"/>
    </source>
</evidence>
<dbReference type="EMBL" id="CP001032">
    <property type="protein sequence ID" value="ACB75635.1"/>
    <property type="molecule type" value="Genomic_DNA"/>
</dbReference>
<dbReference type="GO" id="GO:0004326">
    <property type="term" value="F:tetrahydrofolylpolyglutamate synthase activity"/>
    <property type="evidence" value="ECO:0007669"/>
    <property type="project" value="UniProtKB-EC"/>
</dbReference>
<evidence type="ECO:0000256" key="2">
    <source>
        <dbReference type="ARBA" id="ARBA00008276"/>
    </source>
</evidence>
<evidence type="ECO:0000256" key="4">
    <source>
        <dbReference type="ARBA" id="ARBA00022598"/>
    </source>
</evidence>
<evidence type="ECO:0000256" key="1">
    <source>
        <dbReference type="ARBA" id="ARBA00001946"/>
    </source>
</evidence>
<reference evidence="12 13" key="1">
    <citation type="journal article" date="2011" name="J. Bacteriol.">
        <title>Genome sequence of the verrucomicrobium Opitutus terrae PB90-1, an abundant inhabitant of rice paddy soil ecosystems.</title>
        <authorList>
            <person name="van Passel M.W."/>
            <person name="Kant R."/>
            <person name="Palva A."/>
            <person name="Copeland A."/>
            <person name="Lucas S."/>
            <person name="Lapidus A."/>
            <person name="Glavina del Rio T."/>
            <person name="Pitluck S."/>
            <person name="Goltsman E."/>
            <person name="Clum A."/>
            <person name="Sun H."/>
            <person name="Schmutz J."/>
            <person name="Larimer F.W."/>
            <person name="Land M.L."/>
            <person name="Hauser L."/>
            <person name="Kyrpides N."/>
            <person name="Mikhailova N."/>
            <person name="Richardson P.P."/>
            <person name="Janssen P.H."/>
            <person name="de Vos W.M."/>
            <person name="Smidt H."/>
        </authorList>
    </citation>
    <scope>NUCLEOTIDE SEQUENCE [LARGE SCALE GENOMIC DNA]</scope>
    <source>
        <strain evidence="13">DSM 11246 / JCM 15787 / PB90-1</strain>
    </source>
</reference>
<dbReference type="InterPro" id="IPR036565">
    <property type="entry name" value="Mur-like_cat_sf"/>
</dbReference>
<dbReference type="STRING" id="452637.Oter_2353"/>
<keyword evidence="6 10" id="KW-0547">Nucleotide-binding</keyword>
<gene>
    <name evidence="12" type="ordered locus">Oter_2353</name>
</gene>
<dbReference type="GO" id="GO:0005737">
    <property type="term" value="C:cytoplasm"/>
    <property type="evidence" value="ECO:0007669"/>
    <property type="project" value="TreeGrafter"/>
</dbReference>
<evidence type="ECO:0000256" key="7">
    <source>
        <dbReference type="ARBA" id="ARBA00022840"/>
    </source>
</evidence>
<dbReference type="GO" id="GO:0005524">
    <property type="term" value="F:ATP binding"/>
    <property type="evidence" value="ECO:0007669"/>
    <property type="project" value="UniProtKB-KW"/>
</dbReference>
<proteinExistence type="inferred from homology"/>
<organism evidence="12 13">
    <name type="scientific">Opitutus terrae (strain DSM 11246 / JCM 15787 / PB90-1)</name>
    <dbReference type="NCBI Taxonomy" id="452637"/>
    <lineage>
        <taxon>Bacteria</taxon>
        <taxon>Pseudomonadati</taxon>
        <taxon>Verrucomicrobiota</taxon>
        <taxon>Opitutia</taxon>
        <taxon>Opitutales</taxon>
        <taxon>Opitutaceae</taxon>
        <taxon>Opitutus</taxon>
    </lineage>
</organism>
<dbReference type="SUPFAM" id="SSF53244">
    <property type="entry name" value="MurD-like peptide ligases, peptide-binding domain"/>
    <property type="match status" value="1"/>
</dbReference>
<dbReference type="RefSeq" id="WP_012375172.1">
    <property type="nucleotide sequence ID" value="NC_010571.1"/>
</dbReference>
<dbReference type="InterPro" id="IPR018109">
    <property type="entry name" value="Folylpolyglutamate_synth_CS"/>
</dbReference>
<dbReference type="OrthoDB" id="9809356at2"/>
<comment type="similarity">
    <text evidence="2 10">Belongs to the folylpolyglutamate synthase family.</text>
</comment>
<evidence type="ECO:0000256" key="6">
    <source>
        <dbReference type="ARBA" id="ARBA00022741"/>
    </source>
</evidence>
<dbReference type="PANTHER" id="PTHR11136:SF0">
    <property type="entry name" value="DIHYDROFOLATE SYNTHETASE-RELATED"/>
    <property type="match status" value="1"/>
</dbReference>
<evidence type="ECO:0000256" key="9">
    <source>
        <dbReference type="ARBA" id="ARBA00047493"/>
    </source>
</evidence>
<dbReference type="InterPro" id="IPR036615">
    <property type="entry name" value="Mur_ligase_C_dom_sf"/>
</dbReference>
<evidence type="ECO:0000313" key="12">
    <source>
        <dbReference type="EMBL" id="ACB75635.1"/>
    </source>
</evidence>
<evidence type="ECO:0000259" key="11">
    <source>
        <dbReference type="Pfam" id="PF08245"/>
    </source>
</evidence>
<keyword evidence="8" id="KW-0460">Magnesium</keyword>
<keyword evidence="4 10" id="KW-0436">Ligase</keyword>
<dbReference type="PIRSF" id="PIRSF001563">
    <property type="entry name" value="Folylpolyglu_synth"/>
    <property type="match status" value="1"/>
</dbReference>
<dbReference type="Gene3D" id="3.90.190.20">
    <property type="entry name" value="Mur ligase, C-terminal domain"/>
    <property type="match status" value="1"/>
</dbReference>
<comment type="catalytic activity">
    <reaction evidence="9">
        <text>(6S)-5,6,7,8-tetrahydrofolyl-(gamma-L-Glu)(n) + L-glutamate + ATP = (6S)-5,6,7,8-tetrahydrofolyl-(gamma-L-Glu)(n+1) + ADP + phosphate + H(+)</text>
        <dbReference type="Rhea" id="RHEA:10580"/>
        <dbReference type="Rhea" id="RHEA-COMP:14738"/>
        <dbReference type="Rhea" id="RHEA-COMP:14740"/>
        <dbReference type="ChEBI" id="CHEBI:15378"/>
        <dbReference type="ChEBI" id="CHEBI:29985"/>
        <dbReference type="ChEBI" id="CHEBI:30616"/>
        <dbReference type="ChEBI" id="CHEBI:43474"/>
        <dbReference type="ChEBI" id="CHEBI:141005"/>
        <dbReference type="ChEBI" id="CHEBI:456216"/>
        <dbReference type="EC" id="6.3.2.17"/>
    </reaction>
</comment>
<dbReference type="SUPFAM" id="SSF53623">
    <property type="entry name" value="MurD-like peptide ligases, catalytic domain"/>
    <property type="match status" value="1"/>
</dbReference>
<accession>B1ZQM6</accession>
<dbReference type="PROSITE" id="PS01012">
    <property type="entry name" value="FOLYLPOLYGLU_SYNT_2"/>
    <property type="match status" value="1"/>
</dbReference>
<evidence type="ECO:0000313" key="13">
    <source>
        <dbReference type="Proteomes" id="UP000007013"/>
    </source>
</evidence>
<dbReference type="Gene3D" id="3.40.1190.10">
    <property type="entry name" value="Mur-like, catalytic domain"/>
    <property type="match status" value="1"/>
</dbReference>
<evidence type="ECO:0000256" key="5">
    <source>
        <dbReference type="ARBA" id="ARBA00022723"/>
    </source>
</evidence>
<sequence>MSDYTAATRYLLELKTRGVALGLERMRRFVALLGDPHLAVPCIHVAGTNGKGSVAAMLEAILRSAGWRTGLYTSPHLVRLGERVQVNRRSLAEHEIAGYVEELRRVAEGMEAEQGAERRPSYFEFMTALAFLHFQRSGCDVAVIEVGLGGRLDATNVVEPEVSVITSIGLDHVEQLGPTLLAIAGEKAGIIKRGRPVVIGRLSAEAEQVIRSVAAEQHAPLVSVRADFGEAIEHYPRTNLPGHYQRWNAATATLAACALPARWRIDGGVIERALQQVDWPGRWQRFAVDRRTVILDTSHNPEGMEVLDSSLARLVAETGRQPIIVAGALGPARARALLPVVCLHAAELRLVVPRQSRACSFEQLESLVPADFRGRVERSSVDALFPGPDQCTAGEPGGVVVVTGSIYLVGEVLARLEPERGPDDGQLQDF</sequence>